<organism evidence="7 8">
    <name type="scientific">Carex littledalei</name>
    <dbReference type="NCBI Taxonomy" id="544730"/>
    <lineage>
        <taxon>Eukaryota</taxon>
        <taxon>Viridiplantae</taxon>
        <taxon>Streptophyta</taxon>
        <taxon>Embryophyta</taxon>
        <taxon>Tracheophyta</taxon>
        <taxon>Spermatophyta</taxon>
        <taxon>Magnoliopsida</taxon>
        <taxon>Liliopsida</taxon>
        <taxon>Poales</taxon>
        <taxon>Cyperaceae</taxon>
        <taxon>Cyperoideae</taxon>
        <taxon>Cariceae</taxon>
        <taxon>Carex</taxon>
        <taxon>Carex subgen. Euthyceras</taxon>
    </lineage>
</organism>
<name>A0A833QJG0_9POAL</name>
<dbReference type="GO" id="GO:0006355">
    <property type="term" value="P:regulation of DNA-templated transcription"/>
    <property type="evidence" value="ECO:0007669"/>
    <property type="project" value="InterPro"/>
</dbReference>
<accession>A0A833QJG0</accession>
<comment type="caution">
    <text evidence="7">The sequence shown here is derived from an EMBL/GenBank/DDBJ whole genome shotgun (WGS) entry which is preliminary data.</text>
</comment>
<evidence type="ECO:0000313" key="7">
    <source>
        <dbReference type="EMBL" id="KAF3320209.1"/>
    </source>
</evidence>
<dbReference type="InterPro" id="IPR003441">
    <property type="entry name" value="NAC-dom"/>
</dbReference>
<proteinExistence type="predicted"/>
<dbReference type="OrthoDB" id="1921961at2759"/>
<evidence type="ECO:0000256" key="5">
    <source>
        <dbReference type="SAM" id="MobiDB-lite"/>
    </source>
</evidence>
<dbReference type="GO" id="GO:0003677">
    <property type="term" value="F:DNA binding"/>
    <property type="evidence" value="ECO:0007669"/>
    <property type="project" value="UniProtKB-KW"/>
</dbReference>
<evidence type="ECO:0000256" key="2">
    <source>
        <dbReference type="ARBA" id="ARBA00023125"/>
    </source>
</evidence>
<reference evidence="7" key="1">
    <citation type="submission" date="2020-01" db="EMBL/GenBank/DDBJ databases">
        <title>Genome sequence of Kobresia littledalei, the first chromosome-level genome in the family Cyperaceae.</title>
        <authorList>
            <person name="Qu G."/>
        </authorList>
    </citation>
    <scope>NUCLEOTIDE SEQUENCE</scope>
    <source>
        <strain evidence="7">C.B.Clarke</strain>
        <tissue evidence="7">Leaf</tissue>
    </source>
</reference>
<dbReference type="AlphaFoldDB" id="A0A833QJG0"/>
<evidence type="ECO:0000256" key="3">
    <source>
        <dbReference type="ARBA" id="ARBA00023163"/>
    </source>
</evidence>
<evidence type="ECO:0000313" key="8">
    <source>
        <dbReference type="Proteomes" id="UP000623129"/>
    </source>
</evidence>
<protein>
    <submittedName>
        <fullName evidence="7">NAC domain-containing protein 68-like protein</fullName>
    </submittedName>
</protein>
<feature type="region of interest" description="Disordered" evidence="5">
    <location>
        <begin position="57"/>
        <end position="76"/>
    </location>
</feature>
<keyword evidence="4" id="KW-0539">Nucleus</keyword>
<keyword evidence="2" id="KW-0238">DNA-binding</keyword>
<evidence type="ECO:0000256" key="1">
    <source>
        <dbReference type="ARBA" id="ARBA00023015"/>
    </source>
</evidence>
<gene>
    <name evidence="7" type="ORF">FCM35_KLT22189</name>
</gene>
<dbReference type="InterPro" id="IPR036093">
    <property type="entry name" value="NAC_dom_sf"/>
</dbReference>
<dbReference type="EMBL" id="SWLB01000108">
    <property type="protein sequence ID" value="KAF3320209.1"/>
    <property type="molecule type" value="Genomic_DNA"/>
</dbReference>
<sequence>MHEYRLAVDHRSPSKKGNQRLDEWVLCRLYNKKNSWDKNQSQKLYLPNQNVHVPTVTDEGSFGEPGDSFGETDSFHESGIDNMVDQTFPDYESMAHFAVYPTNQSQAAQTCIGELQFMRGNHTAPRIKEDNEWFPDLKLDDLQNSHMNFGSGAVGPAPIEVPGQELYFSALNSPFYKFNQMLEDVYKEETKDRNKLFYFRI</sequence>
<evidence type="ECO:0000259" key="6">
    <source>
        <dbReference type="PROSITE" id="PS51005"/>
    </source>
</evidence>
<keyword evidence="1" id="KW-0805">Transcription regulation</keyword>
<dbReference type="Proteomes" id="UP000623129">
    <property type="component" value="Unassembled WGS sequence"/>
</dbReference>
<keyword evidence="8" id="KW-1185">Reference proteome</keyword>
<dbReference type="Gene3D" id="2.170.150.80">
    <property type="entry name" value="NAC domain"/>
    <property type="match status" value="1"/>
</dbReference>
<evidence type="ECO:0000256" key="4">
    <source>
        <dbReference type="ARBA" id="ARBA00023242"/>
    </source>
</evidence>
<feature type="domain" description="NAC" evidence="6">
    <location>
        <begin position="1"/>
        <end position="32"/>
    </location>
</feature>
<keyword evidence="3" id="KW-0804">Transcription</keyword>
<dbReference type="PROSITE" id="PS51005">
    <property type="entry name" value="NAC"/>
    <property type="match status" value="1"/>
</dbReference>